<keyword evidence="9" id="KW-1185">Reference proteome</keyword>
<dbReference type="InterPro" id="IPR001678">
    <property type="entry name" value="MeTrfase_RsmB-F_NOP2_dom"/>
</dbReference>
<dbReference type="PANTHER" id="PTHR22807:SF30">
    <property type="entry name" value="28S RRNA (CYTOSINE(4447)-C(5))-METHYLTRANSFERASE-RELATED"/>
    <property type="match status" value="1"/>
</dbReference>
<dbReference type="InterPro" id="IPR029063">
    <property type="entry name" value="SAM-dependent_MTases_sf"/>
</dbReference>
<keyword evidence="3 6" id="KW-0808">Transferase</keyword>
<dbReference type="InterPro" id="IPR011023">
    <property type="entry name" value="Nop2p"/>
</dbReference>
<dbReference type="InterPro" id="IPR031341">
    <property type="entry name" value="Methyltr_RsmF_N"/>
</dbReference>
<evidence type="ECO:0000256" key="5">
    <source>
        <dbReference type="ARBA" id="ARBA00022884"/>
    </source>
</evidence>
<dbReference type="Proteomes" id="UP000315439">
    <property type="component" value="Unassembled WGS sequence"/>
</dbReference>
<dbReference type="GO" id="GO:0009383">
    <property type="term" value="F:rRNA (cytosine-C5-)-methyltransferase activity"/>
    <property type="evidence" value="ECO:0007669"/>
    <property type="project" value="TreeGrafter"/>
</dbReference>
<keyword evidence="1" id="KW-0963">Cytoplasm</keyword>
<reference evidence="8 9" key="1">
    <citation type="submission" date="2019-07" db="EMBL/GenBank/DDBJ databases">
        <title>Draft genome for Aliikangiella sp. M105.</title>
        <authorList>
            <person name="Wang G."/>
        </authorList>
    </citation>
    <scope>NUCLEOTIDE SEQUENCE [LARGE SCALE GENOMIC DNA]</scope>
    <source>
        <strain evidence="8 9">M105</strain>
    </source>
</reference>
<dbReference type="InterPro" id="IPR027391">
    <property type="entry name" value="Nol1_Nop2_Fmu_2"/>
</dbReference>
<dbReference type="Pfam" id="PF01189">
    <property type="entry name" value="Methyltr_RsmB-F"/>
    <property type="match status" value="1"/>
</dbReference>
<comment type="similarity">
    <text evidence="6">Belongs to the class I-like SAM-binding methyltransferase superfamily. RsmB/NOP family.</text>
</comment>
<dbReference type="Gene3D" id="3.10.450.720">
    <property type="match status" value="1"/>
</dbReference>
<gene>
    <name evidence="8" type="ORF">FLL46_09875</name>
</gene>
<keyword evidence="4 6" id="KW-0949">S-adenosyl-L-methionine</keyword>
<feature type="active site" description="Nucleophile" evidence="6">
    <location>
        <position position="256"/>
    </location>
</feature>
<protein>
    <submittedName>
        <fullName evidence="8">NOL1/NOP2/sun family putative RNA methylase</fullName>
    </submittedName>
</protein>
<organism evidence="8 9">
    <name type="scientific">Aliikangiella coralliicola</name>
    <dbReference type="NCBI Taxonomy" id="2592383"/>
    <lineage>
        <taxon>Bacteria</taxon>
        <taxon>Pseudomonadati</taxon>
        <taxon>Pseudomonadota</taxon>
        <taxon>Gammaproteobacteria</taxon>
        <taxon>Oceanospirillales</taxon>
        <taxon>Pleioneaceae</taxon>
        <taxon>Aliikangiella</taxon>
    </lineage>
</organism>
<dbReference type="Pfam" id="PF21150">
    <property type="entry name" value="YebU_pre-PUA_dom"/>
    <property type="match status" value="1"/>
</dbReference>
<proteinExistence type="inferred from homology"/>
<dbReference type="AlphaFoldDB" id="A0A545UDZ0"/>
<evidence type="ECO:0000256" key="3">
    <source>
        <dbReference type="ARBA" id="ARBA00022679"/>
    </source>
</evidence>
<evidence type="ECO:0000256" key="2">
    <source>
        <dbReference type="ARBA" id="ARBA00022603"/>
    </source>
</evidence>
<dbReference type="PRINTS" id="PR02008">
    <property type="entry name" value="RCMTFAMILY"/>
</dbReference>
<dbReference type="CDD" id="cd02440">
    <property type="entry name" value="AdoMet_MTases"/>
    <property type="match status" value="1"/>
</dbReference>
<dbReference type="GO" id="GO:0003723">
    <property type="term" value="F:RNA binding"/>
    <property type="evidence" value="ECO:0007669"/>
    <property type="project" value="UniProtKB-UniRule"/>
</dbReference>
<evidence type="ECO:0000259" key="7">
    <source>
        <dbReference type="PROSITE" id="PS51686"/>
    </source>
</evidence>
<dbReference type="OrthoDB" id="9810297at2"/>
<evidence type="ECO:0000256" key="1">
    <source>
        <dbReference type="ARBA" id="ARBA00022490"/>
    </source>
</evidence>
<evidence type="ECO:0000256" key="6">
    <source>
        <dbReference type="PROSITE-ProRule" id="PRU01023"/>
    </source>
</evidence>
<dbReference type="NCBIfam" id="TIGR00446">
    <property type="entry name" value="nop2p"/>
    <property type="match status" value="1"/>
</dbReference>
<accession>A0A545UDZ0</accession>
<keyword evidence="2 6" id="KW-0489">Methyltransferase</keyword>
<dbReference type="InterPro" id="IPR023267">
    <property type="entry name" value="RCMT"/>
</dbReference>
<sequence>MSQHDPIQLTSGGELHPDYLQHARATFLNPEEESDFIAACGRPLRKSIRVNTLKISVENFKEIAAGYHWQLTPIPWCENGFWLARENEEQLLSLGNLPQHLQGLFYIQEASSMLPPVALLKESVVEQPLVADMAAAPGSKTTQLAAMLDNRGMVLANELSASRLKGLHSNLVRCGILNTCMSHQDARKIGVLMPGQFDYVLLDAPCGGEGTVRKDVNALKHWDIDKVEELGQLQRELILSAYQGLKPGGRLVYSTCTLSPQENQHVANYLASETDATIVDLNSLFDGAEKVATDEGYLLVLPHTFDSEGFFISCFIKPKDSIIEREPKSVYSTPFTKVSRQIRQKLSHYFQSQFGVDIEPDGYELKQRDKEIWLFPSKLAEFDQYLKINRFGMKVAQVFPNKIRSTHEFACCFGDRANRQVASLSKEQASYFYRGQNIELKDPGFSDGEILLCFENNVIGLGQNKKGKVKNGLPRELVKDNYEIK</sequence>
<evidence type="ECO:0000256" key="4">
    <source>
        <dbReference type="ARBA" id="ARBA00022691"/>
    </source>
</evidence>
<dbReference type="PANTHER" id="PTHR22807">
    <property type="entry name" value="NOP2 YEAST -RELATED NOL1/NOP2/FMU SUN DOMAIN-CONTAINING"/>
    <property type="match status" value="1"/>
</dbReference>
<feature type="domain" description="SAM-dependent MTase RsmB/NOP-type" evidence="7">
    <location>
        <begin position="36"/>
        <end position="318"/>
    </location>
</feature>
<dbReference type="InterPro" id="IPR049560">
    <property type="entry name" value="MeTrfase_RsmB-F_NOP2_cat"/>
</dbReference>
<dbReference type="SUPFAM" id="SSF53335">
    <property type="entry name" value="S-adenosyl-L-methionine-dependent methyltransferases"/>
    <property type="match status" value="1"/>
</dbReference>
<dbReference type="InterPro" id="IPR048457">
    <property type="entry name" value="YebU_pre-PUA_dom"/>
</dbReference>
<dbReference type="PROSITE" id="PS51686">
    <property type="entry name" value="SAM_MT_RSMB_NOP"/>
    <property type="match status" value="1"/>
</dbReference>
<feature type="binding site" evidence="6">
    <location>
        <position position="203"/>
    </location>
    <ligand>
        <name>S-adenosyl-L-methionine</name>
        <dbReference type="ChEBI" id="CHEBI:59789"/>
    </ligand>
</feature>
<comment type="caution">
    <text evidence="8">The sequence shown here is derived from an EMBL/GenBank/DDBJ whole genome shotgun (WGS) entry which is preliminary data.</text>
</comment>
<feature type="binding site" evidence="6">
    <location>
        <position position="158"/>
    </location>
    <ligand>
        <name>S-adenosyl-L-methionine</name>
        <dbReference type="ChEBI" id="CHEBI:59789"/>
    </ligand>
</feature>
<evidence type="ECO:0000313" key="8">
    <source>
        <dbReference type="EMBL" id="TQV87684.1"/>
    </source>
</evidence>
<dbReference type="Pfam" id="PF13636">
    <property type="entry name" value="Methyltranf_PUA"/>
    <property type="match status" value="1"/>
</dbReference>
<dbReference type="Gene3D" id="3.40.50.150">
    <property type="entry name" value="Vaccinia Virus protein VP39"/>
    <property type="match status" value="1"/>
</dbReference>
<dbReference type="EMBL" id="VIKS01000006">
    <property type="protein sequence ID" value="TQV87684.1"/>
    <property type="molecule type" value="Genomic_DNA"/>
</dbReference>
<name>A0A545UDZ0_9GAMM</name>
<feature type="binding site" evidence="6">
    <location>
        <begin position="134"/>
        <end position="140"/>
    </location>
    <ligand>
        <name>S-adenosyl-L-methionine</name>
        <dbReference type="ChEBI" id="CHEBI:59789"/>
    </ligand>
</feature>
<keyword evidence="5 6" id="KW-0694">RNA-binding</keyword>
<feature type="binding site" evidence="6">
    <location>
        <position position="185"/>
    </location>
    <ligand>
        <name>S-adenosyl-L-methionine</name>
        <dbReference type="ChEBI" id="CHEBI:59789"/>
    </ligand>
</feature>
<evidence type="ECO:0000313" key="9">
    <source>
        <dbReference type="Proteomes" id="UP000315439"/>
    </source>
</evidence>
<dbReference type="RefSeq" id="WP_142893345.1">
    <property type="nucleotide sequence ID" value="NZ_ML660163.1"/>
</dbReference>
<dbReference type="GO" id="GO:0070475">
    <property type="term" value="P:rRNA base methylation"/>
    <property type="evidence" value="ECO:0007669"/>
    <property type="project" value="TreeGrafter"/>
</dbReference>
<dbReference type="Pfam" id="PF17125">
    <property type="entry name" value="Methyltr_RsmF_N"/>
    <property type="match status" value="1"/>
</dbReference>